<name>A0A182IQ37_ANOAO</name>
<accession>A0A182IQ37</accession>
<organism evidence="1">
    <name type="scientific">Anopheles atroparvus</name>
    <name type="common">European mosquito</name>
    <dbReference type="NCBI Taxonomy" id="41427"/>
    <lineage>
        <taxon>Eukaryota</taxon>
        <taxon>Metazoa</taxon>
        <taxon>Ecdysozoa</taxon>
        <taxon>Arthropoda</taxon>
        <taxon>Hexapoda</taxon>
        <taxon>Insecta</taxon>
        <taxon>Pterygota</taxon>
        <taxon>Neoptera</taxon>
        <taxon>Endopterygota</taxon>
        <taxon>Diptera</taxon>
        <taxon>Nematocera</taxon>
        <taxon>Culicoidea</taxon>
        <taxon>Culicidae</taxon>
        <taxon>Anophelinae</taxon>
        <taxon>Anopheles</taxon>
    </lineage>
</organism>
<dbReference type="VEuPathDB" id="VectorBase:AATE003319"/>
<sequence>MLPGGRMMTRAREQTAAATLVVLVRKAQSAASFEPLGRLAGQPGGRVAVVELGAPLKRGLLAHQADVPVAHRLELAVTARAMYAPLLLRSLQADEREDEYAADVHQYGAGHPKQSPTAQRHGRIIGSGTERSTSRRRCFYVGLMFRWDEGGGL</sequence>
<reference evidence="1" key="1">
    <citation type="submission" date="2022-08" db="UniProtKB">
        <authorList>
            <consortium name="EnsemblMetazoa"/>
        </authorList>
    </citation>
    <scope>IDENTIFICATION</scope>
    <source>
        <strain evidence="1">EBRO</strain>
    </source>
</reference>
<dbReference type="AlphaFoldDB" id="A0A182IQ37"/>
<evidence type="ECO:0000313" key="1">
    <source>
        <dbReference type="EnsemblMetazoa" id="AATE003319-PA.1"/>
    </source>
</evidence>
<dbReference type="EnsemblMetazoa" id="AATE003319-RA">
    <property type="protein sequence ID" value="AATE003319-PA.1"/>
    <property type="gene ID" value="AATE003319"/>
</dbReference>
<protein>
    <submittedName>
        <fullName evidence="1">Uncharacterized protein</fullName>
    </submittedName>
</protein>
<proteinExistence type="predicted"/>